<sequence>MRIEGEFLRTIAHAADHRTKSINTNFVKPSFFTEGDDKAADILFLGAIALGLYHFREIESRVITILGSFCPDLFLNCHLAFPL</sequence>
<gene>
    <name evidence="1" type="ORF">SDC9_50534</name>
</gene>
<dbReference type="EMBL" id="VSSQ01001023">
    <property type="protein sequence ID" value="MPM04259.1"/>
    <property type="molecule type" value="Genomic_DNA"/>
</dbReference>
<protein>
    <submittedName>
        <fullName evidence="1">Uncharacterized protein</fullName>
    </submittedName>
</protein>
<name>A0A644WKW3_9ZZZZ</name>
<dbReference type="AlphaFoldDB" id="A0A644WKW3"/>
<proteinExistence type="predicted"/>
<accession>A0A644WKW3</accession>
<comment type="caution">
    <text evidence="1">The sequence shown here is derived from an EMBL/GenBank/DDBJ whole genome shotgun (WGS) entry which is preliminary data.</text>
</comment>
<organism evidence="1">
    <name type="scientific">bioreactor metagenome</name>
    <dbReference type="NCBI Taxonomy" id="1076179"/>
    <lineage>
        <taxon>unclassified sequences</taxon>
        <taxon>metagenomes</taxon>
        <taxon>ecological metagenomes</taxon>
    </lineage>
</organism>
<reference evidence="1" key="1">
    <citation type="submission" date="2019-08" db="EMBL/GenBank/DDBJ databases">
        <authorList>
            <person name="Kucharzyk K."/>
            <person name="Murdoch R.W."/>
            <person name="Higgins S."/>
            <person name="Loffler F."/>
        </authorList>
    </citation>
    <scope>NUCLEOTIDE SEQUENCE</scope>
</reference>
<evidence type="ECO:0000313" key="1">
    <source>
        <dbReference type="EMBL" id="MPM04259.1"/>
    </source>
</evidence>